<comment type="subunit">
    <text evidence="5">Heterodimer of a catalytic subunit (MsrP) and a heme-binding subunit (MsrQ).</text>
</comment>
<keyword evidence="2 5" id="KW-0479">Metal-binding</keyword>
<evidence type="ECO:0000256" key="3">
    <source>
        <dbReference type="ARBA" id="ARBA00022729"/>
    </source>
</evidence>
<dbReference type="Proteomes" id="UP000664761">
    <property type="component" value="Unassembled WGS sequence"/>
</dbReference>
<feature type="binding site" evidence="5">
    <location>
        <position position="179"/>
    </location>
    <ligand>
        <name>Mo-molybdopterin</name>
        <dbReference type="ChEBI" id="CHEBI:71302"/>
    </ligand>
</feature>
<comment type="function">
    <text evidence="5">Part of the MsrPQ system that repairs oxidized periplasmic proteins containing methionine sulfoxide residues (Met-O), using respiratory chain electrons. Thus protects these proteins from oxidative-stress damage caused by reactive species of oxygen and chlorine generated by the host defense mechanisms. MsrPQ is essential for the maintenance of envelope integrity under bleach stress, rescuing a wide series of structurally unrelated periplasmic proteins from methionine oxidation. The catalytic subunit MsrP is non-stereospecific, being able to reduce both (R-) and (S-) diastereoisomers of methionine sulfoxide.</text>
</comment>
<keyword evidence="4 5" id="KW-0560">Oxidoreductase</keyword>
<dbReference type="InterPro" id="IPR022867">
    <property type="entry name" value="MsrP"/>
</dbReference>
<evidence type="ECO:0000313" key="7">
    <source>
        <dbReference type="EMBL" id="MBO0333088.1"/>
    </source>
</evidence>
<feature type="binding site" evidence="5">
    <location>
        <position position="87"/>
    </location>
    <ligand>
        <name>Mo-molybdopterin</name>
        <dbReference type="ChEBI" id="CHEBI:71302"/>
    </ligand>
</feature>
<evidence type="ECO:0000313" key="8">
    <source>
        <dbReference type="Proteomes" id="UP000664761"/>
    </source>
</evidence>
<feature type="binding site" evidence="5">
    <location>
        <begin position="243"/>
        <end position="245"/>
    </location>
    <ligand>
        <name>Mo-molybdopterin</name>
        <dbReference type="ChEBI" id="CHEBI:71302"/>
    </ligand>
</feature>
<dbReference type="PANTHER" id="PTHR43032:SF3">
    <property type="entry name" value="PROTEIN-METHIONINE-SULFOXIDE REDUCTASE CATALYTIC SUBUNIT MSRP"/>
    <property type="match status" value="1"/>
</dbReference>
<dbReference type="PANTHER" id="PTHR43032">
    <property type="entry name" value="PROTEIN-METHIONINE-SULFOXIDE REDUCTASE"/>
    <property type="match status" value="1"/>
</dbReference>
<comment type="PTM">
    <text evidence="5">Predicted to be exported by the Tat system. The position of the signal peptide cleavage has not been experimentally proven.</text>
</comment>
<dbReference type="InterPro" id="IPR036374">
    <property type="entry name" value="OxRdtase_Mopterin-bd_sf"/>
</dbReference>
<keyword evidence="1 5" id="KW-0500">Molybdenum</keyword>
<evidence type="ECO:0000256" key="5">
    <source>
        <dbReference type="HAMAP-Rule" id="MF_01206"/>
    </source>
</evidence>
<dbReference type="EMBL" id="JAFLNC010000002">
    <property type="protein sequence ID" value="MBO0333088.1"/>
    <property type="molecule type" value="Genomic_DNA"/>
</dbReference>
<evidence type="ECO:0000256" key="1">
    <source>
        <dbReference type="ARBA" id="ARBA00022505"/>
    </source>
</evidence>
<dbReference type="NCBIfam" id="NF003767">
    <property type="entry name" value="PRK05363.1"/>
    <property type="match status" value="1"/>
</dbReference>
<protein>
    <recommendedName>
        <fullName evidence="5">Protein-methionine-sulfoxide reductase catalytic subunit MsrP</fullName>
        <ecNumber evidence="5">1.8.5.-</ecNumber>
    </recommendedName>
</protein>
<feature type="binding site" evidence="5">
    <location>
        <position position="232"/>
    </location>
    <ligand>
        <name>Mo-molybdopterin</name>
        <dbReference type="ChEBI" id="CHEBI:71302"/>
    </ligand>
</feature>
<evidence type="ECO:0000259" key="6">
    <source>
        <dbReference type="Pfam" id="PF00174"/>
    </source>
</evidence>
<comment type="similarity">
    <text evidence="5">Belongs to the MsrP family.</text>
</comment>
<keyword evidence="3 5" id="KW-0732">Signal</keyword>
<organism evidence="7 8">
    <name type="scientific">Sneathiella sedimenti</name>
    <dbReference type="NCBI Taxonomy" id="2816034"/>
    <lineage>
        <taxon>Bacteria</taxon>
        <taxon>Pseudomonadati</taxon>
        <taxon>Pseudomonadota</taxon>
        <taxon>Alphaproteobacteria</taxon>
        <taxon>Sneathiellales</taxon>
        <taxon>Sneathiellaceae</taxon>
        <taxon>Sneathiella</taxon>
    </lineage>
</organism>
<reference evidence="7 8" key="1">
    <citation type="submission" date="2021-03" db="EMBL/GenBank/DDBJ databases">
        <title>Sneathiella sp. CAU 1612 isolated from Kang Won-do.</title>
        <authorList>
            <person name="Kim W."/>
        </authorList>
    </citation>
    <scope>NUCLEOTIDE SEQUENCE [LARGE SCALE GENOMIC DNA]</scope>
    <source>
        <strain evidence="7 8">CAU 1612</strain>
    </source>
</reference>
<feature type="binding site" evidence="5">
    <location>
        <position position="227"/>
    </location>
    <ligand>
        <name>Mo-molybdopterin</name>
        <dbReference type="ChEBI" id="CHEBI:71302"/>
    </ligand>
</feature>
<keyword evidence="8" id="KW-1185">Reference proteome</keyword>
<feature type="binding site" evidence="5">
    <location>
        <begin position="90"/>
        <end position="91"/>
    </location>
    <ligand>
        <name>Mo-molybdopterin</name>
        <dbReference type="ChEBI" id="CHEBI:71302"/>
    </ligand>
</feature>
<dbReference type="Gene3D" id="3.90.420.10">
    <property type="entry name" value="Oxidoreductase, molybdopterin-binding domain"/>
    <property type="match status" value="1"/>
</dbReference>
<dbReference type="PROSITE" id="PS51318">
    <property type="entry name" value="TAT"/>
    <property type="match status" value="1"/>
</dbReference>
<accession>A0ABS3F3L0</accession>
<comment type="caution">
    <text evidence="7">The sequence shown here is derived from an EMBL/GenBank/DDBJ whole genome shotgun (WGS) entry which is preliminary data.</text>
</comment>
<dbReference type="Pfam" id="PF00174">
    <property type="entry name" value="Oxidored_molyb"/>
    <property type="match status" value="1"/>
</dbReference>
<dbReference type="InterPro" id="IPR000572">
    <property type="entry name" value="OxRdtase_Mopterin-bd_dom"/>
</dbReference>
<gene>
    <name evidence="5 7" type="primary">msrP</name>
    <name evidence="7" type="ORF">J0X12_05665</name>
</gene>
<name>A0ABS3F3L0_9PROT</name>
<proteinExistence type="inferred from homology"/>
<dbReference type="EC" id="1.8.5.-" evidence="5"/>
<sequence>MLIKIPKNWELPESKATPENVYLNRRTVLKGMAGAGLIASIGSNAAFREAFAAGAADPSASLYPVPRNDLYKVSRALTPEKIATTYNNFYEFGSHKEIYVAAQALEIRPWTVKIDGMVEKEMEIDIDDLLAKMPLEERIYRHRCVEGWSMVVPWSGFPMKELVKLAAPTSGAKYVVMQTFQDKSVAPGQRQFWYPWPYTDGLTIEEATNDLTFLVTGLYGKPLPKQNGSPLRLAAPWKYGFKQVKSIVRFSFTDKRPETFWETLISNEYGFWANINPEVPHPRWSQAEERDIGTGEKIPTLLYNGYGEYVSDMYKDMKGERLFM</sequence>
<feature type="binding site" evidence="5">
    <location>
        <position position="144"/>
    </location>
    <ligand>
        <name>Mo-molybdopterin</name>
        <dbReference type="ChEBI" id="CHEBI:71302"/>
    </ligand>
    <ligandPart>
        <name>Mo</name>
        <dbReference type="ChEBI" id="CHEBI:28685"/>
    </ligandPart>
</feature>
<comment type="catalytic activity">
    <reaction evidence="5">
        <text>L-methionyl-[protein] + a quinone + H2O = L-methionyl-(S)-S-oxide-[protein] + a quinol</text>
        <dbReference type="Rhea" id="RHEA:51292"/>
        <dbReference type="Rhea" id="RHEA-COMP:12313"/>
        <dbReference type="Rhea" id="RHEA-COMP:12315"/>
        <dbReference type="ChEBI" id="CHEBI:15377"/>
        <dbReference type="ChEBI" id="CHEBI:16044"/>
        <dbReference type="ChEBI" id="CHEBI:24646"/>
        <dbReference type="ChEBI" id="CHEBI:44120"/>
        <dbReference type="ChEBI" id="CHEBI:132124"/>
    </reaction>
</comment>
<evidence type="ECO:0000256" key="2">
    <source>
        <dbReference type="ARBA" id="ARBA00022723"/>
    </source>
</evidence>
<evidence type="ECO:0000256" key="4">
    <source>
        <dbReference type="ARBA" id="ARBA00023002"/>
    </source>
</evidence>
<dbReference type="InterPro" id="IPR006311">
    <property type="entry name" value="TAT_signal"/>
</dbReference>
<feature type="domain" description="Oxidoreductase molybdopterin-binding" evidence="6">
    <location>
        <begin position="105"/>
        <end position="261"/>
    </location>
</feature>
<comment type="cofactor">
    <cofactor evidence="5">
        <name>Mo-molybdopterin</name>
        <dbReference type="ChEBI" id="CHEBI:71302"/>
    </cofactor>
    <text evidence="5">Binds 1 Mo-molybdopterin (Mo-MPT) cofactor per subunit.</text>
</comment>
<comment type="catalytic activity">
    <reaction evidence="5">
        <text>L-methionyl-[protein] + a quinone + H2O = L-methionyl-(R)-S-oxide-[protein] + a quinol</text>
        <dbReference type="Rhea" id="RHEA:51296"/>
        <dbReference type="Rhea" id="RHEA-COMP:12313"/>
        <dbReference type="Rhea" id="RHEA-COMP:12314"/>
        <dbReference type="ChEBI" id="CHEBI:15377"/>
        <dbReference type="ChEBI" id="CHEBI:16044"/>
        <dbReference type="ChEBI" id="CHEBI:24646"/>
        <dbReference type="ChEBI" id="CHEBI:45764"/>
        <dbReference type="ChEBI" id="CHEBI:132124"/>
    </reaction>
</comment>
<dbReference type="HAMAP" id="MF_01206">
    <property type="entry name" value="MsrP"/>
    <property type="match status" value="1"/>
</dbReference>
<dbReference type="GO" id="GO:0016491">
    <property type="term" value="F:oxidoreductase activity"/>
    <property type="evidence" value="ECO:0007669"/>
    <property type="project" value="UniProtKB-KW"/>
</dbReference>
<dbReference type="SUPFAM" id="SSF56524">
    <property type="entry name" value="Oxidoreductase molybdopterin-binding domain"/>
    <property type="match status" value="1"/>
</dbReference>
<dbReference type="RefSeq" id="WP_207043145.1">
    <property type="nucleotide sequence ID" value="NZ_JAFLNC010000002.1"/>
</dbReference>